<accession>A0AAN6XZE8</accession>
<proteinExistence type="predicted"/>
<dbReference type="Proteomes" id="UP001301769">
    <property type="component" value="Unassembled WGS sequence"/>
</dbReference>
<reference evidence="3" key="2">
    <citation type="submission" date="2023-05" db="EMBL/GenBank/DDBJ databases">
        <authorList>
            <consortium name="Lawrence Berkeley National Laboratory"/>
            <person name="Steindorff A."/>
            <person name="Hensen N."/>
            <person name="Bonometti L."/>
            <person name="Westerberg I."/>
            <person name="Brannstrom I.O."/>
            <person name="Guillou S."/>
            <person name="Cros-Aarteil S."/>
            <person name="Calhoun S."/>
            <person name="Haridas S."/>
            <person name="Kuo A."/>
            <person name="Mondo S."/>
            <person name="Pangilinan J."/>
            <person name="Riley R."/>
            <person name="Labutti K."/>
            <person name="Andreopoulos B."/>
            <person name="Lipzen A."/>
            <person name="Chen C."/>
            <person name="Yanf M."/>
            <person name="Daum C."/>
            <person name="Ng V."/>
            <person name="Clum A."/>
            <person name="Ohm R."/>
            <person name="Martin F."/>
            <person name="Silar P."/>
            <person name="Natvig D."/>
            <person name="Lalanne C."/>
            <person name="Gautier V."/>
            <person name="Ament-Velasquez S.L."/>
            <person name="Kruys A."/>
            <person name="Hutchinson M.I."/>
            <person name="Powell A.J."/>
            <person name="Barry K."/>
            <person name="Miller A.N."/>
            <person name="Grigoriev I.V."/>
            <person name="Debuchy R."/>
            <person name="Gladieux P."/>
            <person name="Thoren M.H."/>
            <person name="Johannesson H."/>
        </authorList>
    </citation>
    <scope>NUCLEOTIDE SEQUENCE</scope>
    <source>
        <strain evidence="3">PSN293</strain>
    </source>
</reference>
<keyword evidence="4" id="KW-1185">Reference proteome</keyword>
<comment type="caution">
    <text evidence="3">The sequence shown here is derived from an EMBL/GenBank/DDBJ whole genome shotgun (WGS) entry which is preliminary data.</text>
</comment>
<feature type="coiled-coil region" evidence="1">
    <location>
        <begin position="471"/>
        <end position="536"/>
    </location>
</feature>
<evidence type="ECO:0000313" key="3">
    <source>
        <dbReference type="EMBL" id="KAK4208501.1"/>
    </source>
</evidence>
<keyword evidence="1" id="KW-0175">Coiled coil</keyword>
<evidence type="ECO:0000256" key="2">
    <source>
        <dbReference type="SAM" id="MobiDB-lite"/>
    </source>
</evidence>
<protein>
    <submittedName>
        <fullName evidence="3">Uncharacterized protein</fullName>
    </submittedName>
</protein>
<dbReference type="AlphaFoldDB" id="A0AAN6XZE8"/>
<sequence>MSGMAFDFGFISGREYRTMLAARQGLEARVADQHTLIMTLKPELNDAKNQLAEAQQKIQALRETNDQLRQQFKQDFQKMHNDVRNQLKALRDQCDKLRKEGELSEKRHQESKLALESCQETMVPQAELDELKVIYNKDLECLHKHYAGEIAKKTDGLHESYRQAIGEARDQPKKELEQQHHTIEERDKTIEHLTKTINAGEAQEAILVNSLRTAYLSMEEQAKNQEDRELILAGYHNIELSACNETIEEQRIEIEDLTKKVKTSEDRELIPEGNYNIELSDCKKTIEEQRSEIEDLTKKVKTSEDRELILEGNHNIKLSARDTTIAQLHTMVAKKDDEIKRVTRNYKKFIDLEKERFNKLITAYKGDIWELEQKVNTCEDRELILKGNFDAQLSHRNKTIQQQGSEIENLTKQLEQANTRSAQREKTLVQKLTAVKAEVDEARLRELSLQETIADFKEAEEAQTAELTKHNEELGVREKMLEEQNDEIRELKEEQSGLEEDVEHLEERLKNLLTLNNSLERDAEEQKEIVRQQQVNYAALLKTSSLYQRVGGQLTSRVDELEAEVREVEGFDHVDFSDAAESDDNSVASFDDADNTTITEPEEDLIEFDTAVPEEDLIELETIVPEENLFELHPAVLYDDLIAELETADPTEENGGDDVPTLVDAQNQEQQASDDDAAVDDCGWCWERERCVPETCKECGEEFSIGGRCDEECGCDPDEIDPDYCHYCSERYWTRRYFETEILRQDDEDLEEDEDYEDAECDEGEECDEDCEDVVDDEEVEDAAAAAVGEIPKEAVDSIPEIGIAVTTE</sequence>
<evidence type="ECO:0000256" key="1">
    <source>
        <dbReference type="SAM" id="Coils"/>
    </source>
</evidence>
<feature type="coiled-coil region" evidence="1">
    <location>
        <begin position="208"/>
        <end position="306"/>
    </location>
</feature>
<evidence type="ECO:0000313" key="4">
    <source>
        <dbReference type="Proteomes" id="UP001301769"/>
    </source>
</evidence>
<reference evidence="3" key="1">
    <citation type="journal article" date="2023" name="Mol. Phylogenet. Evol.">
        <title>Genome-scale phylogeny and comparative genomics of the fungal order Sordariales.</title>
        <authorList>
            <person name="Hensen N."/>
            <person name="Bonometti L."/>
            <person name="Westerberg I."/>
            <person name="Brannstrom I.O."/>
            <person name="Guillou S."/>
            <person name="Cros-Aarteil S."/>
            <person name="Calhoun S."/>
            <person name="Haridas S."/>
            <person name="Kuo A."/>
            <person name="Mondo S."/>
            <person name="Pangilinan J."/>
            <person name="Riley R."/>
            <person name="LaButti K."/>
            <person name="Andreopoulos B."/>
            <person name="Lipzen A."/>
            <person name="Chen C."/>
            <person name="Yan M."/>
            <person name="Daum C."/>
            <person name="Ng V."/>
            <person name="Clum A."/>
            <person name="Steindorff A."/>
            <person name="Ohm R.A."/>
            <person name="Martin F."/>
            <person name="Silar P."/>
            <person name="Natvig D.O."/>
            <person name="Lalanne C."/>
            <person name="Gautier V."/>
            <person name="Ament-Velasquez S.L."/>
            <person name="Kruys A."/>
            <person name="Hutchinson M.I."/>
            <person name="Powell A.J."/>
            <person name="Barry K."/>
            <person name="Miller A.N."/>
            <person name="Grigoriev I.V."/>
            <person name="Debuchy R."/>
            <person name="Gladieux P."/>
            <person name="Hiltunen Thoren M."/>
            <person name="Johannesson H."/>
        </authorList>
    </citation>
    <scope>NUCLEOTIDE SEQUENCE</scope>
    <source>
        <strain evidence="3">PSN293</strain>
    </source>
</reference>
<dbReference type="EMBL" id="MU858241">
    <property type="protein sequence ID" value="KAK4208501.1"/>
    <property type="molecule type" value="Genomic_DNA"/>
</dbReference>
<feature type="coiled-coil region" evidence="1">
    <location>
        <begin position="400"/>
        <end position="427"/>
    </location>
</feature>
<feature type="region of interest" description="Disordered" evidence="2">
    <location>
        <begin position="747"/>
        <end position="775"/>
    </location>
</feature>
<feature type="coiled-coil region" evidence="1">
    <location>
        <begin position="37"/>
        <end position="107"/>
    </location>
</feature>
<organism evidence="3 4">
    <name type="scientific">Rhypophila decipiens</name>
    <dbReference type="NCBI Taxonomy" id="261697"/>
    <lineage>
        <taxon>Eukaryota</taxon>
        <taxon>Fungi</taxon>
        <taxon>Dikarya</taxon>
        <taxon>Ascomycota</taxon>
        <taxon>Pezizomycotina</taxon>
        <taxon>Sordariomycetes</taxon>
        <taxon>Sordariomycetidae</taxon>
        <taxon>Sordariales</taxon>
        <taxon>Naviculisporaceae</taxon>
        <taxon>Rhypophila</taxon>
    </lineage>
</organism>
<gene>
    <name evidence="3" type="ORF">QBC37DRAFT_379034</name>
</gene>
<name>A0AAN6XZE8_9PEZI</name>